<dbReference type="Proteomes" id="UP000663864">
    <property type="component" value="Unassembled WGS sequence"/>
</dbReference>
<dbReference type="Proteomes" id="UP000663836">
    <property type="component" value="Unassembled WGS sequence"/>
</dbReference>
<sequence length="238" mass="27554">MVIFMPYYRQHNRHCHSRTRSSSSNRQNNMITTTNDISTSDCKFASTLLCHFTFSLFLFLIALFLFQLSINDTQNQIEGSYIVASILLIISIISFIRICHKLKRYHVIMNTRHRLIQRLRERQQAYDLALSLNNNDNLDLIRNVNTDLPSYKELFPSPRDINNSSNDVLSLPPPSYDDYIKTLAIRHSITSLPISSLHSHTLSIINTSSQSQTNSTQCLWIKDQTRRPLCIRGTVTYV</sequence>
<evidence type="ECO:0000256" key="1">
    <source>
        <dbReference type="SAM" id="Phobius"/>
    </source>
</evidence>
<evidence type="ECO:0000313" key="3">
    <source>
        <dbReference type="EMBL" id="CAF1223673.1"/>
    </source>
</evidence>
<evidence type="ECO:0000313" key="5">
    <source>
        <dbReference type="EMBL" id="CAF3838326.1"/>
    </source>
</evidence>
<comment type="caution">
    <text evidence="4">The sequence shown here is derived from an EMBL/GenBank/DDBJ whole genome shotgun (WGS) entry which is preliminary data.</text>
</comment>
<evidence type="ECO:0000313" key="2">
    <source>
        <dbReference type="EMBL" id="CAF1197882.1"/>
    </source>
</evidence>
<evidence type="ECO:0000313" key="6">
    <source>
        <dbReference type="EMBL" id="CAF3857041.1"/>
    </source>
</evidence>
<gene>
    <name evidence="5" type="ORF">FNK824_LOCUS17185</name>
    <name evidence="7" type="ORF">JBS370_LOCUS27219</name>
    <name evidence="6" type="ORF">OTI717_LOCUS21488</name>
    <name evidence="3" type="ORF">RFH988_LOCUS25785</name>
    <name evidence="2" type="ORF">SEV965_LOCUS20973</name>
    <name evidence="4" type="ORF">ZHD862_LOCUS28133</name>
</gene>
<reference evidence="4" key="1">
    <citation type="submission" date="2021-02" db="EMBL/GenBank/DDBJ databases">
        <authorList>
            <person name="Nowell W R."/>
        </authorList>
    </citation>
    <scope>NUCLEOTIDE SEQUENCE</scope>
</reference>
<dbReference type="Proteomes" id="UP000663889">
    <property type="component" value="Unassembled WGS sequence"/>
</dbReference>
<protein>
    <submittedName>
        <fullName evidence="4">Uncharacterized protein</fullName>
    </submittedName>
</protein>
<name>A0A815EAN7_9BILA</name>
<evidence type="ECO:0000313" key="4">
    <source>
        <dbReference type="EMBL" id="CAF1304310.1"/>
    </source>
</evidence>
<dbReference type="EMBL" id="CAJOAX010003487">
    <property type="protein sequence ID" value="CAF3857041.1"/>
    <property type="molecule type" value="Genomic_DNA"/>
</dbReference>
<dbReference type="EMBL" id="CAJOBE010002699">
    <property type="protein sequence ID" value="CAF3838326.1"/>
    <property type="molecule type" value="Genomic_DNA"/>
</dbReference>
<feature type="transmembrane region" description="Helical" evidence="1">
    <location>
        <begin position="80"/>
        <end position="99"/>
    </location>
</feature>
<proteinExistence type="predicted"/>
<accession>A0A815EAN7</accession>
<dbReference type="Proteomes" id="UP000663823">
    <property type="component" value="Unassembled WGS sequence"/>
</dbReference>
<evidence type="ECO:0000313" key="8">
    <source>
        <dbReference type="Proteomes" id="UP000663864"/>
    </source>
</evidence>
<dbReference type="Proteomes" id="UP000663882">
    <property type="component" value="Unassembled WGS sequence"/>
</dbReference>
<dbReference type="EMBL" id="CAJOBD010005042">
    <property type="protein sequence ID" value="CAF4017752.1"/>
    <property type="molecule type" value="Genomic_DNA"/>
</dbReference>
<organism evidence="4 8">
    <name type="scientific">Rotaria sordida</name>
    <dbReference type="NCBI Taxonomy" id="392033"/>
    <lineage>
        <taxon>Eukaryota</taxon>
        <taxon>Metazoa</taxon>
        <taxon>Spiralia</taxon>
        <taxon>Gnathifera</taxon>
        <taxon>Rotifera</taxon>
        <taxon>Eurotatoria</taxon>
        <taxon>Bdelloidea</taxon>
        <taxon>Philodinida</taxon>
        <taxon>Philodinidae</taxon>
        <taxon>Rotaria</taxon>
    </lineage>
</organism>
<dbReference type="Proteomes" id="UP000663874">
    <property type="component" value="Unassembled WGS sequence"/>
</dbReference>
<dbReference type="EMBL" id="CAJNOO010001990">
    <property type="protein sequence ID" value="CAF1223673.1"/>
    <property type="molecule type" value="Genomic_DNA"/>
</dbReference>
<dbReference type="AlphaFoldDB" id="A0A815EAN7"/>
<dbReference type="EMBL" id="CAJNOT010002307">
    <property type="protein sequence ID" value="CAF1304310.1"/>
    <property type="molecule type" value="Genomic_DNA"/>
</dbReference>
<keyword evidence="1" id="KW-0812">Transmembrane</keyword>
<feature type="transmembrane region" description="Helical" evidence="1">
    <location>
        <begin position="48"/>
        <end position="68"/>
    </location>
</feature>
<keyword evidence="1" id="KW-0472">Membrane</keyword>
<keyword evidence="1" id="KW-1133">Transmembrane helix</keyword>
<dbReference type="OrthoDB" id="10054012at2759"/>
<evidence type="ECO:0000313" key="7">
    <source>
        <dbReference type="EMBL" id="CAF4017752.1"/>
    </source>
</evidence>
<dbReference type="EMBL" id="CAJNOU010001397">
    <property type="protein sequence ID" value="CAF1197882.1"/>
    <property type="molecule type" value="Genomic_DNA"/>
</dbReference>